<dbReference type="GO" id="GO:0006120">
    <property type="term" value="P:mitochondrial electron transport, NADH to ubiquinone"/>
    <property type="evidence" value="ECO:0007669"/>
    <property type="project" value="TreeGrafter"/>
</dbReference>
<dbReference type="AlphaFoldDB" id="A0A443SR96"/>
<comment type="similarity">
    <text evidence="2">Belongs to the CIA30 family.</text>
</comment>
<protein>
    <submittedName>
        <fullName evidence="6">Putative complex I intermediate-associated protein 30-like protein</fullName>
    </submittedName>
</protein>
<evidence type="ECO:0000256" key="1">
    <source>
        <dbReference type="ARBA" id="ARBA00004173"/>
    </source>
</evidence>
<dbReference type="OrthoDB" id="42561at2759"/>
<dbReference type="GO" id="GO:0005739">
    <property type="term" value="C:mitochondrion"/>
    <property type="evidence" value="ECO:0007669"/>
    <property type="project" value="UniProtKB-SubCell"/>
</dbReference>
<dbReference type="SUPFAM" id="SSF49785">
    <property type="entry name" value="Galactose-binding domain-like"/>
    <property type="match status" value="1"/>
</dbReference>
<comment type="caution">
    <text evidence="6">The sequence shown here is derived from an EMBL/GenBank/DDBJ whole genome shotgun (WGS) entry which is preliminary data.</text>
</comment>
<dbReference type="PANTHER" id="PTHR13194">
    <property type="entry name" value="COMPLEX I INTERMEDIATE-ASSOCIATED PROTEIN 30"/>
    <property type="match status" value="1"/>
</dbReference>
<dbReference type="GO" id="GO:0032981">
    <property type="term" value="P:mitochondrial respiratory chain complex I assembly"/>
    <property type="evidence" value="ECO:0007669"/>
    <property type="project" value="TreeGrafter"/>
</dbReference>
<accession>A0A443SR96</accession>
<evidence type="ECO:0000259" key="5">
    <source>
        <dbReference type="Pfam" id="PF08547"/>
    </source>
</evidence>
<keyword evidence="3" id="KW-0496">Mitochondrion</keyword>
<keyword evidence="7" id="KW-1185">Reference proteome</keyword>
<evidence type="ECO:0000313" key="7">
    <source>
        <dbReference type="Proteomes" id="UP000288716"/>
    </source>
</evidence>
<evidence type="ECO:0000256" key="3">
    <source>
        <dbReference type="ARBA" id="ARBA00023128"/>
    </source>
</evidence>
<keyword evidence="4" id="KW-0143">Chaperone</keyword>
<dbReference type="InterPro" id="IPR013857">
    <property type="entry name" value="NADH-UbQ_OxRdtase-assoc_prot30"/>
</dbReference>
<proteinExistence type="inferred from homology"/>
<organism evidence="6 7">
    <name type="scientific">Leptotrombidium deliense</name>
    <dbReference type="NCBI Taxonomy" id="299467"/>
    <lineage>
        <taxon>Eukaryota</taxon>
        <taxon>Metazoa</taxon>
        <taxon>Ecdysozoa</taxon>
        <taxon>Arthropoda</taxon>
        <taxon>Chelicerata</taxon>
        <taxon>Arachnida</taxon>
        <taxon>Acari</taxon>
        <taxon>Acariformes</taxon>
        <taxon>Trombidiformes</taxon>
        <taxon>Prostigmata</taxon>
        <taxon>Anystina</taxon>
        <taxon>Parasitengona</taxon>
        <taxon>Trombiculoidea</taxon>
        <taxon>Trombiculidae</taxon>
        <taxon>Leptotrombidium</taxon>
    </lineage>
</organism>
<gene>
    <name evidence="6" type="ORF">B4U80_04392</name>
</gene>
<dbReference type="Proteomes" id="UP000288716">
    <property type="component" value="Unassembled WGS sequence"/>
</dbReference>
<dbReference type="GO" id="GO:0051082">
    <property type="term" value="F:unfolded protein binding"/>
    <property type="evidence" value="ECO:0007669"/>
    <property type="project" value="TreeGrafter"/>
</dbReference>
<evidence type="ECO:0000256" key="4">
    <source>
        <dbReference type="ARBA" id="ARBA00023186"/>
    </source>
</evidence>
<dbReference type="STRING" id="299467.A0A443SR96"/>
<dbReference type="InterPro" id="IPR008979">
    <property type="entry name" value="Galactose-bd-like_sf"/>
</dbReference>
<name>A0A443SR96_9ACAR</name>
<dbReference type="InterPro" id="IPR039131">
    <property type="entry name" value="NDUFAF1"/>
</dbReference>
<dbReference type="VEuPathDB" id="VectorBase:LDEU001995"/>
<dbReference type="PANTHER" id="PTHR13194:SF18">
    <property type="entry name" value="COMPLEX I INTERMEDIATE-ASSOCIATED PROTEIN 30, MITOCHONDRIAL"/>
    <property type="match status" value="1"/>
</dbReference>
<sequence>GPYWQDVRIPFSKFINSHKGRVQDDQRPYHMMNANEFGISLMDNNPGPFRLEIDYIGVEYDPAVLEESAYEMYRIDEFRYKV</sequence>
<evidence type="ECO:0000313" key="6">
    <source>
        <dbReference type="EMBL" id="RWS30044.1"/>
    </source>
</evidence>
<feature type="domain" description="NADH:ubiquinone oxidoreductase intermediate-associated protein 30" evidence="5">
    <location>
        <begin position="4"/>
        <end position="53"/>
    </location>
</feature>
<feature type="non-terminal residue" evidence="6">
    <location>
        <position position="1"/>
    </location>
</feature>
<reference evidence="6 7" key="1">
    <citation type="journal article" date="2018" name="Gigascience">
        <title>Genomes of trombidid mites reveal novel predicted allergens and laterally-transferred genes associated with secondary metabolism.</title>
        <authorList>
            <person name="Dong X."/>
            <person name="Chaisiri K."/>
            <person name="Xia D."/>
            <person name="Armstrong S.D."/>
            <person name="Fang Y."/>
            <person name="Donnelly M.J."/>
            <person name="Kadowaki T."/>
            <person name="McGarry J.W."/>
            <person name="Darby A.C."/>
            <person name="Makepeace B.L."/>
        </authorList>
    </citation>
    <scope>NUCLEOTIDE SEQUENCE [LARGE SCALE GENOMIC DNA]</scope>
    <source>
        <strain evidence="6">UoL-UT</strain>
    </source>
</reference>
<evidence type="ECO:0000256" key="2">
    <source>
        <dbReference type="ARBA" id="ARBA00007884"/>
    </source>
</evidence>
<comment type="subcellular location">
    <subcellularLocation>
        <location evidence="1">Mitochondrion</location>
    </subcellularLocation>
</comment>
<dbReference type="Pfam" id="PF08547">
    <property type="entry name" value="CIA30"/>
    <property type="match status" value="1"/>
</dbReference>
<dbReference type="EMBL" id="NCKV01000663">
    <property type="protein sequence ID" value="RWS30044.1"/>
    <property type="molecule type" value="Genomic_DNA"/>
</dbReference>